<feature type="binding site" evidence="17">
    <location>
        <position position="319"/>
    </location>
    <ligand>
        <name>(6S)-NADPHX</name>
        <dbReference type="ChEBI" id="CHEBI:64076"/>
    </ligand>
</feature>
<dbReference type="InterPro" id="IPR030677">
    <property type="entry name" value="Nnr"/>
</dbReference>
<evidence type="ECO:0000313" key="23">
    <source>
        <dbReference type="Proteomes" id="UP000237061"/>
    </source>
</evidence>
<dbReference type="NCBIfam" id="TIGR00196">
    <property type="entry name" value="yjeF_cterm"/>
    <property type="match status" value="1"/>
</dbReference>
<comment type="catalytic activity">
    <reaction evidence="1 18 19">
        <text>(6R)-NADHX = (6S)-NADHX</text>
        <dbReference type="Rhea" id="RHEA:32215"/>
        <dbReference type="ChEBI" id="CHEBI:64074"/>
        <dbReference type="ChEBI" id="CHEBI:64075"/>
        <dbReference type="EC" id="5.1.99.6"/>
    </reaction>
</comment>
<comment type="similarity">
    <text evidence="17">Belongs to the NnrD/CARKD family.</text>
</comment>
<keyword evidence="13" id="KW-0511">Multifunctional enzyme</keyword>
<comment type="cofactor">
    <cofactor evidence="18 19">
        <name>K(+)</name>
        <dbReference type="ChEBI" id="CHEBI:29103"/>
    </cofactor>
    <text evidence="18 19">Binds 1 potassium ion per subunit.</text>
</comment>
<evidence type="ECO:0000313" key="22">
    <source>
        <dbReference type="EMBL" id="POH74114.1"/>
    </source>
</evidence>
<feature type="binding site" evidence="18">
    <location>
        <begin position="62"/>
        <end position="66"/>
    </location>
    <ligand>
        <name>(6S)-NADPHX</name>
        <dbReference type="ChEBI" id="CHEBI:64076"/>
    </ligand>
</feature>
<evidence type="ECO:0000256" key="1">
    <source>
        <dbReference type="ARBA" id="ARBA00000013"/>
    </source>
</evidence>
<comment type="caution">
    <text evidence="18">Lacks conserved residue(s) required for the propagation of feature annotation.</text>
</comment>
<evidence type="ECO:0000256" key="13">
    <source>
        <dbReference type="ARBA" id="ARBA00023268"/>
    </source>
</evidence>
<comment type="catalytic activity">
    <reaction evidence="15 17 19">
        <text>(6S)-NADHX + ADP = AMP + phosphate + NADH + H(+)</text>
        <dbReference type="Rhea" id="RHEA:32223"/>
        <dbReference type="ChEBI" id="CHEBI:15378"/>
        <dbReference type="ChEBI" id="CHEBI:43474"/>
        <dbReference type="ChEBI" id="CHEBI:57945"/>
        <dbReference type="ChEBI" id="CHEBI:64074"/>
        <dbReference type="ChEBI" id="CHEBI:456215"/>
        <dbReference type="ChEBI" id="CHEBI:456216"/>
        <dbReference type="EC" id="4.2.1.136"/>
    </reaction>
</comment>
<comment type="function">
    <text evidence="14 19">Bifunctional enzyme that catalyzes the epimerization of the S- and R-forms of NAD(P)HX and the dehydration of the S-form of NAD(P)HX at the expense of ADP, which is converted to AMP. This allows the repair of both epimers of NAD(P)HX, a damaged form of NAD(P)H that is a result of enzymatic or heat-dependent hydration.</text>
</comment>
<comment type="similarity">
    <text evidence="4 19">In the C-terminal section; belongs to the NnrD/CARKD family.</text>
</comment>
<dbReference type="AlphaFoldDB" id="A0A2S3ZYE2"/>
<comment type="similarity">
    <text evidence="3 19">In the N-terminal section; belongs to the NnrE/AIBP family.</text>
</comment>
<comment type="caution">
    <text evidence="22">The sequence shown here is derived from an EMBL/GenBank/DDBJ whole genome shotgun (WGS) entry which is preliminary data.</text>
</comment>
<keyword evidence="8 17" id="KW-0521">NADP</keyword>
<evidence type="ECO:0000256" key="7">
    <source>
        <dbReference type="ARBA" id="ARBA00022840"/>
    </source>
</evidence>
<feature type="binding site" evidence="17">
    <location>
        <begin position="409"/>
        <end position="413"/>
    </location>
    <ligand>
        <name>AMP</name>
        <dbReference type="ChEBI" id="CHEBI:456215"/>
    </ligand>
</feature>
<dbReference type="GO" id="GO:0110051">
    <property type="term" value="P:metabolite repair"/>
    <property type="evidence" value="ECO:0007669"/>
    <property type="project" value="TreeGrafter"/>
</dbReference>
<dbReference type="PANTHER" id="PTHR12592">
    <property type="entry name" value="ATP-DEPENDENT (S)-NAD(P)H-HYDRATE DEHYDRATASE FAMILY MEMBER"/>
    <property type="match status" value="1"/>
</dbReference>
<dbReference type="InterPro" id="IPR017953">
    <property type="entry name" value="Carbohydrate_kinase_pred_CS"/>
</dbReference>
<dbReference type="CDD" id="cd01171">
    <property type="entry name" value="YXKO-related"/>
    <property type="match status" value="1"/>
</dbReference>
<dbReference type="InterPro" id="IPR004443">
    <property type="entry name" value="YjeF_N_dom"/>
</dbReference>
<dbReference type="SUPFAM" id="SSF64153">
    <property type="entry name" value="YjeF N-terminal domain-like"/>
    <property type="match status" value="1"/>
</dbReference>
<dbReference type="PROSITE" id="PS51383">
    <property type="entry name" value="YJEF_C_3"/>
    <property type="match status" value="1"/>
</dbReference>
<organism evidence="22 23">
    <name type="scientific">Arthrobacter glacialis</name>
    <dbReference type="NCBI Taxonomy" id="1664"/>
    <lineage>
        <taxon>Bacteria</taxon>
        <taxon>Bacillati</taxon>
        <taxon>Actinomycetota</taxon>
        <taxon>Actinomycetes</taxon>
        <taxon>Micrococcales</taxon>
        <taxon>Micrococcaceae</taxon>
        <taxon>Arthrobacter</taxon>
    </lineage>
</organism>
<dbReference type="GO" id="GO:0052855">
    <property type="term" value="F:ADP-dependent NAD(P)H-hydrate dehydratase activity"/>
    <property type="evidence" value="ECO:0007669"/>
    <property type="project" value="UniProtKB-UniRule"/>
</dbReference>
<comment type="cofactor">
    <cofactor evidence="17">
        <name>Mg(2+)</name>
        <dbReference type="ChEBI" id="CHEBI:18420"/>
    </cofactor>
</comment>
<dbReference type="EC" id="5.1.99.6" evidence="19"/>
<gene>
    <name evidence="18" type="primary">nnrE</name>
    <name evidence="17" type="synonym">nnrD</name>
    <name evidence="22" type="ORF">CVS27_05960</name>
</gene>
<keyword evidence="10 17" id="KW-0520">NAD</keyword>
<proteinExistence type="inferred from homology"/>
<evidence type="ECO:0000256" key="6">
    <source>
        <dbReference type="ARBA" id="ARBA00022741"/>
    </source>
</evidence>
<keyword evidence="11 18" id="KW-0413">Isomerase</keyword>
<dbReference type="InterPro" id="IPR000631">
    <property type="entry name" value="CARKD"/>
</dbReference>
<evidence type="ECO:0000256" key="11">
    <source>
        <dbReference type="ARBA" id="ARBA00023235"/>
    </source>
</evidence>
<comment type="similarity">
    <text evidence="18">Belongs to the NnrE/AIBP family.</text>
</comment>
<name>A0A2S3ZYE2_ARTGL</name>
<feature type="binding site" evidence="17">
    <location>
        <position position="264"/>
    </location>
    <ligand>
        <name>(6S)-NADPHX</name>
        <dbReference type="ChEBI" id="CHEBI:64076"/>
    </ligand>
</feature>
<feature type="domain" description="YjeF C-terminal" evidence="20">
    <location>
        <begin position="229"/>
        <end position="497"/>
    </location>
</feature>
<feature type="binding site" evidence="17">
    <location>
        <position position="438"/>
    </location>
    <ligand>
        <name>AMP</name>
        <dbReference type="ChEBI" id="CHEBI:456215"/>
    </ligand>
</feature>
<evidence type="ECO:0000256" key="8">
    <source>
        <dbReference type="ARBA" id="ARBA00022857"/>
    </source>
</evidence>
<evidence type="ECO:0000256" key="19">
    <source>
        <dbReference type="PIRNR" id="PIRNR017184"/>
    </source>
</evidence>
<dbReference type="SUPFAM" id="SSF53613">
    <property type="entry name" value="Ribokinase-like"/>
    <property type="match status" value="1"/>
</dbReference>
<dbReference type="PROSITE" id="PS01050">
    <property type="entry name" value="YJEF_C_2"/>
    <property type="match status" value="1"/>
</dbReference>
<feature type="binding site" evidence="18">
    <location>
        <position position="129"/>
    </location>
    <ligand>
        <name>K(+)</name>
        <dbReference type="ChEBI" id="CHEBI:29103"/>
    </ligand>
</feature>
<dbReference type="GO" id="GO:0005524">
    <property type="term" value="F:ATP binding"/>
    <property type="evidence" value="ECO:0007669"/>
    <property type="project" value="UniProtKB-UniRule"/>
</dbReference>
<evidence type="ECO:0000256" key="9">
    <source>
        <dbReference type="ARBA" id="ARBA00022958"/>
    </source>
</evidence>
<evidence type="ECO:0000256" key="12">
    <source>
        <dbReference type="ARBA" id="ARBA00023239"/>
    </source>
</evidence>
<comment type="catalytic activity">
    <reaction evidence="2 18 19">
        <text>(6R)-NADPHX = (6S)-NADPHX</text>
        <dbReference type="Rhea" id="RHEA:32227"/>
        <dbReference type="ChEBI" id="CHEBI:64076"/>
        <dbReference type="ChEBI" id="CHEBI:64077"/>
        <dbReference type="EC" id="5.1.99.6"/>
    </reaction>
</comment>
<dbReference type="Proteomes" id="UP000237061">
    <property type="component" value="Unassembled WGS sequence"/>
</dbReference>
<evidence type="ECO:0000256" key="17">
    <source>
        <dbReference type="HAMAP-Rule" id="MF_01965"/>
    </source>
</evidence>
<dbReference type="Pfam" id="PF01256">
    <property type="entry name" value="Carb_kinase"/>
    <property type="match status" value="1"/>
</dbReference>
<evidence type="ECO:0000256" key="4">
    <source>
        <dbReference type="ARBA" id="ARBA00009524"/>
    </source>
</evidence>
<sequence>MLQAYSAAAVRAAEQPLLSAGRGPELMRTAAHGLAMGVVSVLRSRGKGIYGANVVLLVGSGNNGGDALYAGAHLAARGARTTALLTSARTHPEALAAFGKSGGRCLVLGADGAPVSFMDEARQSDVVIDGLLGTGGSGGLREPVAGVVALLAEFAGDGPAVVACDLPSGVDATTGEVHGPVLPADLTVTFGAHKTGLLSAPGEQSAGTVALVDLGIGQQLGPPELSRLEAGDLAAFLPQPSAAAHKYTRGVAGVIAGSVQYPGAGLLAVAAASACGPGMVRYLGPEQVAAAIHVRNPEVVCSQNSPDEVRVQAWLAGPGIDGDQAQLDRAAAAIASGLPTVVDAAALALVQPATQAATNEHLILTPHAGELSALLARCGVLVSRAQIEASPLAAARQAAALLGAVVLLKGPTTIVAAPNGAVFTQANGTARLATAGSGDTLAGILAALLAMSAGPIDLARTAALAAALHGQLAQTDVEQPINAGLLAARIPAVWAALSQKR</sequence>
<evidence type="ECO:0000256" key="14">
    <source>
        <dbReference type="ARBA" id="ARBA00025153"/>
    </source>
</evidence>
<evidence type="ECO:0000259" key="21">
    <source>
        <dbReference type="PROSITE" id="PS51385"/>
    </source>
</evidence>
<dbReference type="Gene3D" id="3.40.50.10260">
    <property type="entry name" value="YjeF N-terminal domain"/>
    <property type="match status" value="1"/>
</dbReference>
<comment type="function">
    <text evidence="18">Catalyzes the epimerization of the S- and R-forms of NAD(P)HX, a damaged form of NAD(P)H that is a result of enzymatic or heat-dependent hydration. This is a prerequisite for the S-specific NAD(P)H-hydrate dehydratase to allow the repair of both epimers of NAD(P)HX.</text>
</comment>
<dbReference type="HAMAP" id="MF_01965">
    <property type="entry name" value="NADHX_dehydratase"/>
    <property type="match status" value="1"/>
</dbReference>
<dbReference type="EMBL" id="PPXC01000004">
    <property type="protein sequence ID" value="POH74114.1"/>
    <property type="molecule type" value="Genomic_DNA"/>
</dbReference>
<keyword evidence="12 17" id="KW-0456">Lyase</keyword>
<feature type="binding site" evidence="18">
    <location>
        <position position="63"/>
    </location>
    <ligand>
        <name>K(+)</name>
        <dbReference type="ChEBI" id="CHEBI:29103"/>
    </ligand>
</feature>
<dbReference type="InterPro" id="IPR036652">
    <property type="entry name" value="YjeF_N_dom_sf"/>
</dbReference>
<feature type="binding site" evidence="18">
    <location>
        <begin position="133"/>
        <end position="139"/>
    </location>
    <ligand>
        <name>(6S)-NADPHX</name>
        <dbReference type="ChEBI" id="CHEBI:64076"/>
    </ligand>
</feature>
<dbReference type="EC" id="4.2.1.136" evidence="19"/>
<evidence type="ECO:0000259" key="20">
    <source>
        <dbReference type="PROSITE" id="PS51383"/>
    </source>
</evidence>
<dbReference type="Gene3D" id="3.40.1190.20">
    <property type="match status" value="1"/>
</dbReference>
<comment type="catalytic activity">
    <reaction evidence="16 17 19">
        <text>(6S)-NADPHX + ADP = AMP + phosphate + NADPH + H(+)</text>
        <dbReference type="Rhea" id="RHEA:32235"/>
        <dbReference type="ChEBI" id="CHEBI:15378"/>
        <dbReference type="ChEBI" id="CHEBI:43474"/>
        <dbReference type="ChEBI" id="CHEBI:57783"/>
        <dbReference type="ChEBI" id="CHEBI:64076"/>
        <dbReference type="ChEBI" id="CHEBI:456215"/>
        <dbReference type="ChEBI" id="CHEBI:456216"/>
        <dbReference type="EC" id="4.2.1.136"/>
    </reaction>
</comment>
<evidence type="ECO:0000256" key="5">
    <source>
        <dbReference type="ARBA" id="ARBA00022723"/>
    </source>
</evidence>
<feature type="binding site" evidence="18">
    <location>
        <position position="165"/>
    </location>
    <ligand>
        <name>(6S)-NADPHX</name>
        <dbReference type="ChEBI" id="CHEBI:64076"/>
    </ligand>
</feature>
<evidence type="ECO:0000256" key="15">
    <source>
        <dbReference type="ARBA" id="ARBA00048238"/>
    </source>
</evidence>
<evidence type="ECO:0000256" key="18">
    <source>
        <dbReference type="HAMAP-Rule" id="MF_01966"/>
    </source>
</evidence>
<dbReference type="GO" id="GO:0046496">
    <property type="term" value="P:nicotinamide nucleotide metabolic process"/>
    <property type="evidence" value="ECO:0007669"/>
    <property type="project" value="UniProtKB-UniRule"/>
</dbReference>
<feature type="domain" description="YjeF N-terminal" evidence="21">
    <location>
        <begin position="10"/>
        <end position="222"/>
    </location>
</feature>
<keyword evidence="7 17" id="KW-0067">ATP-binding</keyword>
<evidence type="ECO:0000256" key="2">
    <source>
        <dbReference type="ARBA" id="ARBA00000909"/>
    </source>
</evidence>
<comment type="subunit">
    <text evidence="17">Homotetramer.</text>
</comment>
<comment type="function">
    <text evidence="17">Catalyzes the dehydration of the S-form of NAD(P)HX at the expense of ADP, which is converted to AMP. Together with NAD(P)HX epimerase, which catalyzes the epimerization of the S- and R-forms, the enzyme allows the repair of both epimers of NAD(P)HX, a damaged form of NAD(P)H that is a result of enzymatic or heat-dependent hydration.</text>
</comment>
<keyword evidence="23" id="KW-1185">Reference proteome</keyword>
<feature type="binding site" evidence="17">
    <location>
        <position position="367"/>
    </location>
    <ligand>
        <name>(6S)-NADPHX</name>
        <dbReference type="ChEBI" id="CHEBI:64076"/>
    </ligand>
</feature>
<evidence type="ECO:0000256" key="16">
    <source>
        <dbReference type="ARBA" id="ARBA00049209"/>
    </source>
</evidence>
<evidence type="ECO:0000256" key="10">
    <source>
        <dbReference type="ARBA" id="ARBA00023027"/>
    </source>
</evidence>
<dbReference type="GO" id="GO:0046872">
    <property type="term" value="F:metal ion binding"/>
    <property type="evidence" value="ECO:0007669"/>
    <property type="project" value="UniProtKB-UniRule"/>
</dbReference>
<dbReference type="PIRSF" id="PIRSF017184">
    <property type="entry name" value="Nnr"/>
    <property type="match status" value="1"/>
</dbReference>
<reference evidence="22 23" key="1">
    <citation type="submission" date="2018-01" db="EMBL/GenBank/DDBJ databases">
        <title>Arthrobacter sp. nov., from glaciers in China.</title>
        <authorList>
            <person name="Liu Q."/>
            <person name="Xin Y.-H."/>
        </authorList>
    </citation>
    <scope>NUCLEOTIDE SEQUENCE [LARGE SCALE GENOMIC DNA]</scope>
    <source>
        <strain evidence="22 23">HLT2-12-2</strain>
    </source>
</reference>
<protein>
    <recommendedName>
        <fullName evidence="19">Bifunctional NAD(P)H-hydrate repair enzyme</fullName>
    </recommendedName>
    <alternativeName>
        <fullName evidence="19">Nicotinamide nucleotide repair protein</fullName>
    </alternativeName>
    <domain>
        <recommendedName>
            <fullName evidence="19">ADP-dependent (S)-NAD(P)H-hydrate dehydratase</fullName>
            <ecNumber evidence="19">4.2.1.136</ecNumber>
        </recommendedName>
        <alternativeName>
            <fullName evidence="19">ADP-dependent NAD(P)HX dehydratase</fullName>
        </alternativeName>
    </domain>
    <domain>
        <recommendedName>
            <fullName evidence="19">NAD(P)H-hydrate epimerase</fullName>
            <ecNumber evidence="19">5.1.99.6</ecNumber>
        </recommendedName>
    </domain>
</protein>
<keyword evidence="6 17" id="KW-0547">Nucleotide-binding</keyword>
<dbReference type="PROSITE" id="PS51385">
    <property type="entry name" value="YJEF_N"/>
    <property type="match status" value="1"/>
</dbReference>
<keyword evidence="5 18" id="KW-0479">Metal-binding</keyword>
<feature type="binding site" evidence="18">
    <location>
        <position position="168"/>
    </location>
    <ligand>
        <name>K(+)</name>
        <dbReference type="ChEBI" id="CHEBI:29103"/>
    </ligand>
</feature>
<dbReference type="NCBIfam" id="TIGR00197">
    <property type="entry name" value="yjeF_nterm"/>
    <property type="match status" value="1"/>
</dbReference>
<dbReference type="HAMAP" id="MF_01966">
    <property type="entry name" value="NADHX_epimerase"/>
    <property type="match status" value="1"/>
</dbReference>
<dbReference type="GO" id="GO:0052856">
    <property type="term" value="F:NAD(P)HX epimerase activity"/>
    <property type="evidence" value="ECO:0007669"/>
    <property type="project" value="UniProtKB-UniRule"/>
</dbReference>
<feature type="binding site" evidence="17">
    <location>
        <position position="439"/>
    </location>
    <ligand>
        <name>(6S)-NADPHX</name>
        <dbReference type="ChEBI" id="CHEBI:64076"/>
    </ligand>
</feature>
<evidence type="ECO:0000256" key="3">
    <source>
        <dbReference type="ARBA" id="ARBA00006001"/>
    </source>
</evidence>
<dbReference type="RefSeq" id="WP_103464835.1">
    <property type="nucleotide sequence ID" value="NZ_PPXC01000004.1"/>
</dbReference>
<accession>A0A2S3ZYE2</accession>
<dbReference type="PANTHER" id="PTHR12592:SF0">
    <property type="entry name" value="ATP-DEPENDENT (S)-NAD(P)H-HYDRATE DEHYDRATASE"/>
    <property type="match status" value="1"/>
</dbReference>
<dbReference type="Pfam" id="PF03853">
    <property type="entry name" value="YjeF_N"/>
    <property type="match status" value="1"/>
</dbReference>
<keyword evidence="9 18" id="KW-0630">Potassium</keyword>
<dbReference type="InterPro" id="IPR029056">
    <property type="entry name" value="Ribokinase-like"/>
</dbReference>